<evidence type="ECO:0000256" key="1">
    <source>
        <dbReference type="ARBA" id="ARBA00010552"/>
    </source>
</evidence>
<keyword evidence="4" id="KW-1185">Reference proteome</keyword>
<dbReference type="Proteomes" id="UP000186808">
    <property type="component" value="Unassembled WGS sequence"/>
</dbReference>
<evidence type="ECO:0000313" key="5">
    <source>
        <dbReference type="Proteomes" id="UP000254374"/>
    </source>
</evidence>
<dbReference type="PANTHER" id="PTHR11803">
    <property type="entry name" value="2-IMINOBUTANOATE/2-IMINOPROPANOATE DEAMINASE RIDA"/>
    <property type="match status" value="1"/>
</dbReference>
<keyword evidence="3" id="KW-0378">Hydrolase</keyword>
<dbReference type="Gene3D" id="3.30.1330.40">
    <property type="entry name" value="RutC-like"/>
    <property type="match status" value="1"/>
</dbReference>
<dbReference type="EMBL" id="UGGV01000001">
    <property type="protein sequence ID" value="STO26027.1"/>
    <property type="molecule type" value="Genomic_DNA"/>
</dbReference>
<dbReference type="AlphaFoldDB" id="A0A377GMG5"/>
<dbReference type="PANTHER" id="PTHR11803:SF58">
    <property type="entry name" value="PROTEIN HMF1-RELATED"/>
    <property type="match status" value="1"/>
</dbReference>
<sequence length="130" mass="14163">MPKKVIEVPELLSYEKYGFTQCIQYSDLIFVTGQAGQDKEGKIVGLDIESQTRQLFQNIEYALHAANSSLEHILAMTSYIVEIEKNGPAYFATRKNCMPVSSYTSTSIGVAALALPGLLVEVSCIAAPGK</sequence>
<dbReference type="SUPFAM" id="SSF55298">
    <property type="entry name" value="YjgF-like"/>
    <property type="match status" value="1"/>
</dbReference>
<organism evidence="3 5">
    <name type="scientific">Fluoribacter gormanii</name>
    <dbReference type="NCBI Taxonomy" id="464"/>
    <lineage>
        <taxon>Bacteria</taxon>
        <taxon>Pseudomonadati</taxon>
        <taxon>Pseudomonadota</taxon>
        <taxon>Gammaproteobacteria</taxon>
        <taxon>Legionellales</taxon>
        <taxon>Legionellaceae</taxon>
        <taxon>Fluoribacter</taxon>
    </lineage>
</organism>
<dbReference type="EC" id="3.5.4.-" evidence="3"/>
<dbReference type="OrthoDB" id="9808943at2"/>
<dbReference type="GO" id="GO:0005829">
    <property type="term" value="C:cytosol"/>
    <property type="evidence" value="ECO:0007669"/>
    <property type="project" value="TreeGrafter"/>
</dbReference>
<accession>A0A377GMG5</accession>
<dbReference type="InterPro" id="IPR035959">
    <property type="entry name" value="RutC-like_sf"/>
</dbReference>
<reference evidence="2 4" key="1">
    <citation type="submission" date="2017-01" db="EMBL/GenBank/DDBJ databases">
        <authorList>
            <person name="Varghese N."/>
            <person name="Submissions S."/>
        </authorList>
    </citation>
    <scope>NUCLEOTIDE SEQUENCE [LARGE SCALE GENOMIC DNA]</scope>
    <source>
        <strain evidence="2 4">ATCC 33342</strain>
    </source>
</reference>
<dbReference type="RefSeq" id="WP_058467232.1">
    <property type="nucleotide sequence ID" value="NZ_CAAAIX010000011.1"/>
</dbReference>
<comment type="similarity">
    <text evidence="1">Belongs to the RutC family.</text>
</comment>
<dbReference type="Proteomes" id="UP000254374">
    <property type="component" value="Unassembled WGS sequence"/>
</dbReference>
<reference evidence="3 5" key="2">
    <citation type="submission" date="2018-06" db="EMBL/GenBank/DDBJ databases">
        <authorList>
            <consortium name="Pathogen Informatics"/>
            <person name="Doyle S."/>
        </authorList>
    </citation>
    <scope>NUCLEOTIDE SEQUENCE [LARGE SCALE GENOMIC DNA]</scope>
    <source>
        <strain evidence="3 5">NCTC11401</strain>
    </source>
</reference>
<gene>
    <name evidence="3" type="primary">yabJ_2</name>
    <name evidence="3" type="ORF">NCTC11401_02878</name>
    <name evidence="2" type="ORF">SAMN05421777_10554</name>
</gene>
<evidence type="ECO:0000313" key="4">
    <source>
        <dbReference type="Proteomes" id="UP000186808"/>
    </source>
</evidence>
<dbReference type="Pfam" id="PF01042">
    <property type="entry name" value="Ribonuc_L-PSP"/>
    <property type="match status" value="1"/>
</dbReference>
<proteinExistence type="inferred from homology"/>
<evidence type="ECO:0000313" key="3">
    <source>
        <dbReference type="EMBL" id="STO26027.1"/>
    </source>
</evidence>
<dbReference type="EMBL" id="FTNL01000005">
    <property type="protein sequence ID" value="SIQ99049.1"/>
    <property type="molecule type" value="Genomic_DNA"/>
</dbReference>
<protein>
    <submittedName>
        <fullName evidence="2">Enamine deaminase RidA, house cleaning of reactive enamine intermediates, YjgF/YER057c/UK114 family</fullName>
    </submittedName>
    <submittedName>
        <fullName evidence="3">Enamine/imine deaminase</fullName>
        <ecNumber evidence="3">3.5.4.-</ecNumber>
    </submittedName>
</protein>
<name>A0A377GMG5_9GAMM</name>
<dbReference type="InterPro" id="IPR006175">
    <property type="entry name" value="YjgF/YER057c/UK114"/>
</dbReference>
<dbReference type="STRING" id="464.Lgor_0732"/>
<dbReference type="GO" id="GO:0019239">
    <property type="term" value="F:deaminase activity"/>
    <property type="evidence" value="ECO:0007669"/>
    <property type="project" value="TreeGrafter"/>
</dbReference>
<evidence type="ECO:0000313" key="2">
    <source>
        <dbReference type="EMBL" id="SIQ99049.1"/>
    </source>
</evidence>